<accession>A0A812JCE7</accession>
<gene>
    <name evidence="3" type="ORF">SNAT2548_LOCUS5828</name>
</gene>
<feature type="compositionally biased region" description="Low complexity" evidence="1">
    <location>
        <begin position="101"/>
        <end position="116"/>
    </location>
</feature>
<sequence>MDDSGDRGKKRARSAPPPPAAAVGPLSVVVAATALLMEVVVVVTVVDVGVCDIFLVRSFDRLLADIADRPNLPDGDAAAAAAEEALNDMLGLGRESDDDGTPAAAAGAARGSSAPAPGGPSPPTPVPSRPADANPGQHCDPLPAGPPGSSADGGPLPANAKAKANGCIHSAGPSSPHAPSRAGGPPVPCPAKAKADGYVLPAAPPAGAHGAKANAVPTPTVKAARAAPIGHPAPMPSPPRPGPAHEAHAPPAGLDPAREAHGVNAALPGPTAPAAPIGHPAHIGVGLGNGSGSPMNVHAANGQMTMPLAYVNVPHVLQQQPNTGGFRVNVSIEVVIRPLPPPREPDAEA</sequence>
<feature type="region of interest" description="Disordered" evidence="1">
    <location>
        <begin position="91"/>
        <end position="189"/>
    </location>
</feature>
<protein>
    <submittedName>
        <fullName evidence="3">Uncharacterized protein</fullName>
    </submittedName>
</protein>
<feature type="compositionally biased region" description="Low complexity" evidence="1">
    <location>
        <begin position="147"/>
        <end position="157"/>
    </location>
</feature>
<feature type="region of interest" description="Disordered" evidence="1">
    <location>
        <begin position="228"/>
        <end position="258"/>
    </location>
</feature>
<feature type="region of interest" description="Disordered" evidence="1">
    <location>
        <begin position="1"/>
        <end position="23"/>
    </location>
</feature>
<dbReference type="EMBL" id="CAJNDS010000379">
    <property type="protein sequence ID" value="CAE7199266.1"/>
    <property type="molecule type" value="Genomic_DNA"/>
</dbReference>
<evidence type="ECO:0000256" key="2">
    <source>
        <dbReference type="SAM" id="Phobius"/>
    </source>
</evidence>
<dbReference type="AlphaFoldDB" id="A0A812JCE7"/>
<keyword evidence="2" id="KW-1133">Transmembrane helix</keyword>
<feature type="compositionally biased region" description="Pro residues" evidence="1">
    <location>
        <begin position="117"/>
        <end position="128"/>
    </location>
</feature>
<name>A0A812JCE7_9DINO</name>
<keyword evidence="4" id="KW-1185">Reference proteome</keyword>
<proteinExistence type="predicted"/>
<comment type="caution">
    <text evidence="3">The sequence shown here is derived from an EMBL/GenBank/DDBJ whole genome shotgun (WGS) entry which is preliminary data.</text>
</comment>
<keyword evidence="2" id="KW-0472">Membrane</keyword>
<feature type="transmembrane region" description="Helical" evidence="2">
    <location>
        <begin position="21"/>
        <end position="46"/>
    </location>
</feature>
<keyword evidence="2" id="KW-0812">Transmembrane</keyword>
<reference evidence="3" key="1">
    <citation type="submission" date="2021-02" db="EMBL/GenBank/DDBJ databases">
        <authorList>
            <person name="Dougan E. K."/>
            <person name="Rhodes N."/>
            <person name="Thang M."/>
            <person name="Chan C."/>
        </authorList>
    </citation>
    <scope>NUCLEOTIDE SEQUENCE</scope>
</reference>
<evidence type="ECO:0000256" key="1">
    <source>
        <dbReference type="SAM" id="MobiDB-lite"/>
    </source>
</evidence>
<evidence type="ECO:0000313" key="4">
    <source>
        <dbReference type="Proteomes" id="UP000604046"/>
    </source>
</evidence>
<dbReference type="Proteomes" id="UP000604046">
    <property type="component" value="Unassembled WGS sequence"/>
</dbReference>
<feature type="compositionally biased region" description="Low complexity" evidence="1">
    <location>
        <begin position="169"/>
        <end position="184"/>
    </location>
</feature>
<feature type="compositionally biased region" description="Pro residues" evidence="1">
    <location>
        <begin position="231"/>
        <end position="242"/>
    </location>
</feature>
<evidence type="ECO:0000313" key="3">
    <source>
        <dbReference type="EMBL" id="CAE7199266.1"/>
    </source>
</evidence>
<organism evidence="3 4">
    <name type="scientific">Symbiodinium natans</name>
    <dbReference type="NCBI Taxonomy" id="878477"/>
    <lineage>
        <taxon>Eukaryota</taxon>
        <taxon>Sar</taxon>
        <taxon>Alveolata</taxon>
        <taxon>Dinophyceae</taxon>
        <taxon>Suessiales</taxon>
        <taxon>Symbiodiniaceae</taxon>
        <taxon>Symbiodinium</taxon>
    </lineage>
</organism>